<dbReference type="Pfam" id="PF13374">
    <property type="entry name" value="TPR_10"/>
    <property type="match status" value="1"/>
</dbReference>
<protein>
    <submittedName>
        <fullName evidence="2">RecA-superfamily ATPase, KaiC/GvpD/RAD55 family</fullName>
    </submittedName>
</protein>
<keyword evidence="3" id="KW-1185">Reference proteome</keyword>
<evidence type="ECO:0000259" key="1">
    <source>
        <dbReference type="Pfam" id="PF00931"/>
    </source>
</evidence>
<accession>A0A1N7GJG3</accession>
<dbReference type="EMBL" id="FTNI01000029">
    <property type="protein sequence ID" value="SIS12741.1"/>
    <property type="molecule type" value="Genomic_DNA"/>
</dbReference>
<dbReference type="SUPFAM" id="SSF52540">
    <property type="entry name" value="P-loop containing nucleoside triphosphate hydrolases"/>
    <property type="match status" value="1"/>
</dbReference>
<dbReference type="PANTHER" id="PTHR35205">
    <property type="entry name" value="NB-ARC AND TPR DOMAIN PROTEIN"/>
    <property type="match status" value="1"/>
</dbReference>
<name>A0A1N7GJG3_9ACTN</name>
<dbReference type="InterPro" id="IPR002182">
    <property type="entry name" value="NB-ARC"/>
</dbReference>
<reference evidence="3" key="1">
    <citation type="submission" date="2017-01" db="EMBL/GenBank/DDBJ databases">
        <authorList>
            <person name="Varghese N."/>
            <person name="Submissions S."/>
        </authorList>
    </citation>
    <scope>NUCLEOTIDE SEQUENCE [LARGE SCALE GENOMIC DNA]</scope>
    <source>
        <strain evidence="3">ATCC 12950</strain>
    </source>
</reference>
<gene>
    <name evidence="2" type="ORF">SAMN05421833_129109</name>
</gene>
<evidence type="ECO:0000313" key="3">
    <source>
        <dbReference type="Proteomes" id="UP000186096"/>
    </source>
</evidence>
<dbReference type="RefSeq" id="WP_244303600.1">
    <property type="nucleotide sequence ID" value="NZ_FTNI01000029.1"/>
</dbReference>
<dbReference type="AlphaFoldDB" id="A0A1N7GJG3"/>
<proteinExistence type="predicted"/>
<dbReference type="GO" id="GO:0043531">
    <property type="term" value="F:ADP binding"/>
    <property type="evidence" value="ECO:0007669"/>
    <property type="project" value="InterPro"/>
</dbReference>
<dbReference type="Pfam" id="PF00931">
    <property type="entry name" value="NB-ARC"/>
    <property type="match status" value="1"/>
</dbReference>
<dbReference type="Gene3D" id="3.40.50.300">
    <property type="entry name" value="P-loop containing nucleotide triphosphate hydrolases"/>
    <property type="match status" value="1"/>
</dbReference>
<sequence length="489" mass="52320">MTGDEPLSGTGGDRIEFHRNLIEKAVGVEHHHYYPLPPERAPGQIVEGDIPQRPPGFQPREQLLQRLADLLGDEIPVGGAVAICAVAGTPGVGKTMLAASYAWACQAAGWPVVAWIAAETTDQILTGLASLAGRLGERHSDDDAAAAAARAKAWLAATTRPVLLVFDNATDVGAVRSWCPATGATRVVITTRNRAFLRAYQPLEVEVFTSAQAADFLHVRTGLTDLDGAVELAVELGHLPLALAQAAAVIVRLRLGYAGYLDLLHTFTIGDYLLAQSGDAYPAGIAQAILLSVTQAEAALPVARQVLPILAVLSPAGVPLAMLNGLSDDENPQVRVREMLADLADTSLITFTEDGTAVLMHRLVQGVLRERAAHQGDLDTVMSQATALLHAFNTTVPDGHQLWKARAAVEMLVEQTDTLNRHAQNSDALTADLLRLLTWCGRYLYELADLTRAILLLERTLTDCERVLGPDHPLTLTSRNNLAGAYQSA</sequence>
<dbReference type="PANTHER" id="PTHR35205:SF1">
    <property type="entry name" value="ZU5 DOMAIN-CONTAINING PROTEIN"/>
    <property type="match status" value="1"/>
</dbReference>
<organism evidence="2 3">
    <name type="scientific">Microbispora rosea</name>
    <dbReference type="NCBI Taxonomy" id="58117"/>
    <lineage>
        <taxon>Bacteria</taxon>
        <taxon>Bacillati</taxon>
        <taxon>Actinomycetota</taxon>
        <taxon>Actinomycetes</taxon>
        <taxon>Streptosporangiales</taxon>
        <taxon>Streptosporangiaceae</taxon>
        <taxon>Microbispora</taxon>
    </lineage>
</organism>
<evidence type="ECO:0000313" key="2">
    <source>
        <dbReference type="EMBL" id="SIS12741.1"/>
    </source>
</evidence>
<dbReference type="STRING" id="58117.SAMN05421833_129109"/>
<dbReference type="Gene3D" id="1.25.40.10">
    <property type="entry name" value="Tetratricopeptide repeat domain"/>
    <property type="match status" value="1"/>
</dbReference>
<dbReference type="Proteomes" id="UP000186096">
    <property type="component" value="Unassembled WGS sequence"/>
</dbReference>
<feature type="non-terminal residue" evidence="2">
    <location>
        <position position="489"/>
    </location>
</feature>
<feature type="domain" description="NB-ARC" evidence="1">
    <location>
        <begin position="78"/>
        <end position="217"/>
    </location>
</feature>
<dbReference type="InterPro" id="IPR027417">
    <property type="entry name" value="P-loop_NTPase"/>
</dbReference>
<dbReference type="InterPro" id="IPR011990">
    <property type="entry name" value="TPR-like_helical_dom_sf"/>
</dbReference>